<evidence type="ECO:0008006" key="3">
    <source>
        <dbReference type="Google" id="ProtNLM"/>
    </source>
</evidence>
<keyword evidence="2" id="KW-1185">Reference proteome</keyword>
<sequence length="993" mass="107534">MTTFRDDEGMIWEGARDGLRDVDFDHGTQGGFPVWTFEPSSAGWLDRGETPGAPKANGDSVFRPRPAGAAARRLPYYPDPLADHLVLQVRRAGGDPLPGAPLVVPVRGPEIAYPDLRPIAIEVVAKARSGRTATHEQVIGVEAQGGTLLRGGDATAPDARLAAYALDAQGTLIRDKAVHGRSVAVTRVLLELEPGETFDVELWFLPSCDNLARYFDVVETATLLSVYDPKTGRVQAGETALANGIARWTGETPEAVAARLPRLGGGDVSALGQRTLPTAAIRTLNERVHDMARRIATPEIAASLTLHAIHAVDRPLSVPSGTFALRRLSGDNRKTLLDDATMPPPETDEAGAKGVLVTGTVAFDPATTGFIEIVATGAGLVSGSLDRSDDLKRSADQVVRGLWPVDPATGGPKRPTDVYGFDIAPDGTVAFPQEQAVLLRIDAPTGLWPSSDLLELQRLARKNENSLQVTYPFEVGDTRARLLDLHVRTGSRTSTYFRDRETGRALPPEATLREGTPRRIPLRATKVPAPLAARTVLPSTRLIPVPRGAWTFEVSRQALLRIDSRRPGATSGIAERIGVVLWPPDLHLDRVSDSHNGVERDYDTGTIDVLARLLRRDIEMTGFADEDLGPVGSYVTRWGRDPIKGGPGLQGWLMPPAAFPGLGGAKRDDPAAPRETRWDPMTDPDEEVVYVPRATLRLPAEQAGATGAATTLEVALLTFRPRFDADQETWFVNVPIDTFGVPEPFVRLGLVRYQPLAARGLQLSDPVVEWAQVMPGRRLVAQVSETDAALVTVTVTGAGALRSVAEADGHDPTRLSWWRQRPLMRIRVLRRGTDGIDAPAPLADSGPFGRQEGRSPWAECSYIPTTQDEWTRYLARPAGAKPGPAGQDDLPRDRASRMRLPCLCAVHPEPDPGGAGSLRWCATFRLAQEPLADPAAVYSVFVEEVEAMRPATYRAEPLDETAADFSSLDQLEVSGPRFAARLELTKPAPRSRR</sequence>
<comment type="caution">
    <text evidence="1">The sequence shown here is derived from an EMBL/GenBank/DDBJ whole genome shotgun (WGS) entry which is preliminary data.</text>
</comment>
<name>A0ABR5H1G7_9HYPH</name>
<proteinExistence type="predicted"/>
<dbReference type="RefSeq" id="WP_048427790.1">
    <property type="nucleotide sequence ID" value="NZ_JTHF01000101.1"/>
</dbReference>
<organism evidence="1 2">
    <name type="scientific">Methylobacterium indicum</name>
    <dbReference type="NCBI Taxonomy" id="1775910"/>
    <lineage>
        <taxon>Bacteria</taxon>
        <taxon>Pseudomonadati</taxon>
        <taxon>Pseudomonadota</taxon>
        <taxon>Alphaproteobacteria</taxon>
        <taxon>Hyphomicrobiales</taxon>
        <taxon>Methylobacteriaceae</taxon>
        <taxon>Methylobacterium</taxon>
    </lineage>
</organism>
<dbReference type="Proteomes" id="UP000036471">
    <property type="component" value="Unassembled WGS sequence"/>
</dbReference>
<protein>
    <recommendedName>
        <fullName evidence="3">Baseplate protein J-like domain-containing protein</fullName>
    </recommendedName>
</protein>
<evidence type="ECO:0000313" key="1">
    <source>
        <dbReference type="EMBL" id="KMO16971.1"/>
    </source>
</evidence>
<reference evidence="1 2" key="1">
    <citation type="submission" date="2014-11" db="EMBL/GenBank/DDBJ databases">
        <title>Comparative genomics of Methylobacterium species.</title>
        <authorList>
            <person name="Chaudhry V."/>
            <person name="Patil P.B."/>
        </authorList>
    </citation>
    <scope>NUCLEOTIDE SEQUENCE [LARGE SCALE GENOMIC DNA]</scope>
    <source>
        <strain evidence="1 2">SE3.6</strain>
    </source>
</reference>
<accession>A0ABR5H1G7</accession>
<dbReference type="EMBL" id="JTHG01000227">
    <property type="protein sequence ID" value="KMO16971.1"/>
    <property type="molecule type" value="Genomic_DNA"/>
</dbReference>
<gene>
    <name evidence="1" type="ORF">QR79_22115</name>
</gene>
<evidence type="ECO:0000313" key="2">
    <source>
        <dbReference type="Proteomes" id="UP000036471"/>
    </source>
</evidence>